<comment type="subcellular location">
    <subcellularLocation>
        <location evidence="1">Membrane</location>
        <topology evidence="1">Multi-pass membrane protein</topology>
    </subcellularLocation>
</comment>
<keyword evidence="8" id="KW-1185">Reference proteome</keyword>
<dbReference type="PANTHER" id="PTHR23291:SF32">
    <property type="entry name" value="BAX INHIBITOR 1"/>
    <property type="match status" value="1"/>
</dbReference>
<dbReference type="InterPro" id="IPR006214">
    <property type="entry name" value="Bax_inhibitor_1-related"/>
</dbReference>
<dbReference type="VEuPathDB" id="MicrosporidiaDB:DI09_85p20"/>
<feature type="transmembrane region" description="Helical" evidence="6">
    <location>
        <begin position="48"/>
        <end position="70"/>
    </location>
</feature>
<evidence type="ECO:0008006" key="9">
    <source>
        <dbReference type="Google" id="ProtNLM"/>
    </source>
</evidence>
<proteinExistence type="inferred from homology"/>
<dbReference type="AlphaFoldDB" id="A0A098VQX7"/>
<organism evidence="7 8">
    <name type="scientific">Mitosporidium daphniae</name>
    <dbReference type="NCBI Taxonomy" id="1485682"/>
    <lineage>
        <taxon>Eukaryota</taxon>
        <taxon>Fungi</taxon>
        <taxon>Fungi incertae sedis</taxon>
        <taxon>Microsporidia</taxon>
        <taxon>Mitosporidium</taxon>
    </lineage>
</organism>
<evidence type="ECO:0000256" key="2">
    <source>
        <dbReference type="ARBA" id="ARBA00010350"/>
    </source>
</evidence>
<gene>
    <name evidence="7" type="ORF">DI09_85p20</name>
</gene>
<sequence length="283" mass="31251">MTASPPPPKRPQSDSQDPFVTFTKASNLYAILFNFRSLATRRQLSRTYATIASSTAFSGLGAYIHIYQVIPYVQGGILSFMVSIFALLSLSFGYPFIRGDPSRATLRVGLLSAFSFAYGLSLGPLLDTLVSISNDSIVPTAFLLTTLIFVSFSSSAIFSQRRSFLFLGGFLMATMSVLTVLGLMNIFIGSPLLFSIDLYAGLIAFCGFLLFDTQVIIERIESTEESYRGTDFNSEYQHDTVQDALKLFMDAVSIFIRLATILAKNSAKKNEDEPKSTRRKMRG</sequence>
<dbReference type="RefSeq" id="XP_013236590.1">
    <property type="nucleotide sequence ID" value="XM_013381136.1"/>
</dbReference>
<evidence type="ECO:0000256" key="1">
    <source>
        <dbReference type="ARBA" id="ARBA00004141"/>
    </source>
</evidence>
<keyword evidence="5 6" id="KW-0472">Membrane</keyword>
<keyword evidence="3 6" id="KW-0812">Transmembrane</keyword>
<dbReference type="Proteomes" id="UP000029725">
    <property type="component" value="Unassembled WGS sequence"/>
</dbReference>
<comment type="similarity">
    <text evidence="2 6">Belongs to the BI1 family.</text>
</comment>
<evidence type="ECO:0000313" key="8">
    <source>
        <dbReference type="Proteomes" id="UP000029725"/>
    </source>
</evidence>
<dbReference type="OrthoDB" id="1277691at2759"/>
<evidence type="ECO:0000256" key="6">
    <source>
        <dbReference type="RuleBase" id="RU004379"/>
    </source>
</evidence>
<evidence type="ECO:0000256" key="4">
    <source>
        <dbReference type="ARBA" id="ARBA00022989"/>
    </source>
</evidence>
<evidence type="ECO:0000256" key="5">
    <source>
        <dbReference type="ARBA" id="ARBA00023136"/>
    </source>
</evidence>
<dbReference type="Pfam" id="PF01027">
    <property type="entry name" value="Bax1-I"/>
    <property type="match status" value="1"/>
</dbReference>
<feature type="transmembrane region" description="Helical" evidence="6">
    <location>
        <begin position="104"/>
        <end position="125"/>
    </location>
</feature>
<feature type="transmembrane region" description="Helical" evidence="6">
    <location>
        <begin position="192"/>
        <end position="211"/>
    </location>
</feature>
<feature type="transmembrane region" description="Helical" evidence="6">
    <location>
        <begin position="165"/>
        <end position="186"/>
    </location>
</feature>
<dbReference type="HOGENOM" id="CLU_061277_0_0_1"/>
<dbReference type="GeneID" id="25260957"/>
<comment type="caution">
    <text evidence="7">The sequence shown here is derived from an EMBL/GenBank/DDBJ whole genome shotgun (WGS) entry which is preliminary data.</text>
</comment>
<dbReference type="GO" id="GO:0016020">
    <property type="term" value="C:membrane"/>
    <property type="evidence" value="ECO:0007669"/>
    <property type="project" value="UniProtKB-SubCell"/>
</dbReference>
<evidence type="ECO:0000313" key="7">
    <source>
        <dbReference type="EMBL" id="KGG50151.1"/>
    </source>
</evidence>
<evidence type="ECO:0000256" key="3">
    <source>
        <dbReference type="ARBA" id="ARBA00022692"/>
    </source>
</evidence>
<name>A0A098VQX7_9MICR</name>
<protein>
    <recommendedName>
        <fullName evidence="9">Bax inhibitor 1</fullName>
    </recommendedName>
</protein>
<feature type="transmembrane region" description="Helical" evidence="6">
    <location>
        <begin position="137"/>
        <end position="158"/>
    </location>
</feature>
<keyword evidence="4 6" id="KW-1133">Transmembrane helix</keyword>
<reference evidence="7 8" key="1">
    <citation type="submission" date="2014-04" db="EMBL/GenBank/DDBJ databases">
        <title>A new species of microsporidia sheds light on the evolution of extreme parasitism.</title>
        <authorList>
            <person name="Haag K.L."/>
            <person name="James T.Y."/>
            <person name="Larsson R."/>
            <person name="Schaer T.M."/>
            <person name="Refardt D."/>
            <person name="Pombert J.-F."/>
            <person name="Ebert D."/>
        </authorList>
    </citation>
    <scope>NUCLEOTIDE SEQUENCE [LARGE SCALE GENOMIC DNA]</scope>
    <source>
        <strain evidence="7 8">UGP3</strain>
        <tissue evidence="7">Spores</tissue>
    </source>
</reference>
<accession>A0A098VQX7</accession>
<dbReference type="EMBL" id="JMKJ01000596">
    <property type="protein sequence ID" value="KGG50151.1"/>
    <property type="molecule type" value="Genomic_DNA"/>
</dbReference>
<feature type="transmembrane region" description="Helical" evidence="6">
    <location>
        <begin position="76"/>
        <end position="97"/>
    </location>
</feature>
<dbReference type="PANTHER" id="PTHR23291">
    <property type="entry name" value="BAX INHIBITOR-RELATED"/>
    <property type="match status" value="1"/>
</dbReference>